<proteinExistence type="predicted"/>
<dbReference type="SUPFAM" id="SSF81606">
    <property type="entry name" value="PP2C-like"/>
    <property type="match status" value="1"/>
</dbReference>
<dbReference type="PANTHER" id="PTHR35801">
    <property type="entry name" value="PHOSPHOSERINE PHOSPHATASE RSBX"/>
    <property type="match status" value="1"/>
</dbReference>
<reference evidence="2" key="1">
    <citation type="submission" date="2015-02" db="EMBL/GenBank/DDBJ databases">
        <title>Genome Assembly of Bacillaceae bacterium MTCC 8252.</title>
        <authorList>
            <person name="Verma A."/>
            <person name="Khatri I."/>
            <person name="Mual P."/>
            <person name="Subramanian S."/>
            <person name="Krishnamurthi S."/>
        </authorList>
    </citation>
    <scope>NUCLEOTIDE SEQUENCE [LARGE SCALE GENOMIC DNA]</scope>
    <source>
        <strain evidence="2">MTCC 8252</strain>
    </source>
</reference>
<dbReference type="Pfam" id="PF07228">
    <property type="entry name" value="SpoIIE"/>
    <property type="match status" value="1"/>
</dbReference>
<accession>A0A0F5I329</accession>
<dbReference type="InterPro" id="IPR036457">
    <property type="entry name" value="PPM-type-like_dom_sf"/>
</dbReference>
<dbReference type="InterPro" id="IPR001932">
    <property type="entry name" value="PPM-type_phosphatase-like_dom"/>
</dbReference>
<dbReference type="AlphaFoldDB" id="A0A0F5I329"/>
<keyword evidence="3" id="KW-1185">Reference proteome</keyword>
<dbReference type="STRING" id="1221996.QY95_01966"/>
<dbReference type="SMART" id="SM00331">
    <property type="entry name" value="PP2C_SIG"/>
    <property type="match status" value="1"/>
</dbReference>
<gene>
    <name evidence="2" type="ORF">QY95_01966</name>
</gene>
<dbReference type="InterPro" id="IPR039248">
    <property type="entry name" value="Ptase_RsbX"/>
</dbReference>
<sequence>MAHLQNEHLEVVAKKSAKNDNRFCGDSYYIHMTDEYLICVLADGLGSGEFAYHSSNAVVKAVEEHHAESVDSLMNISNRVLYQKRGAAVGILKVYFDTQEFEYSCVGNIRFYLYTDEGKLTYPLPVTGYLSGRPQKYRTQRFSYESNCKFLLHSDGLNLLNVKNMLKNRSVQQISAILQEESLRSNDDATYIVGSLL</sequence>
<evidence type="ECO:0000313" key="2">
    <source>
        <dbReference type="EMBL" id="KKB39951.1"/>
    </source>
</evidence>
<accession>A0A0F5HZB6</accession>
<dbReference type="Gene3D" id="3.60.40.10">
    <property type="entry name" value="PPM-type phosphatase domain"/>
    <property type="match status" value="1"/>
</dbReference>
<evidence type="ECO:0000313" key="3">
    <source>
        <dbReference type="Proteomes" id="UP000031563"/>
    </source>
</evidence>
<dbReference type="Proteomes" id="UP000031563">
    <property type="component" value="Unassembled WGS sequence"/>
</dbReference>
<name>A0A0F5I329_BACTR</name>
<dbReference type="PANTHER" id="PTHR35801:SF1">
    <property type="entry name" value="PHOSPHOSERINE PHOSPHATASE RSBX"/>
    <property type="match status" value="1"/>
</dbReference>
<comment type="caution">
    <text evidence="2">The sequence shown here is derived from an EMBL/GenBank/DDBJ whole genome shotgun (WGS) entry which is preliminary data.</text>
</comment>
<protein>
    <submittedName>
        <fullName evidence="2">Phosphoserine phosphatase RsbX</fullName>
    </submittedName>
</protein>
<dbReference type="OrthoDB" id="1090916at2"/>
<dbReference type="RefSeq" id="WP_039230166.1">
    <property type="nucleotide sequence ID" value="NZ_JWIR02000035.1"/>
</dbReference>
<evidence type="ECO:0000259" key="1">
    <source>
        <dbReference type="SMART" id="SM00331"/>
    </source>
</evidence>
<dbReference type="EMBL" id="JWIR02000035">
    <property type="protein sequence ID" value="KKB39951.1"/>
    <property type="molecule type" value="Genomic_DNA"/>
</dbReference>
<feature type="domain" description="PPM-type phosphatase" evidence="1">
    <location>
        <begin position="8"/>
        <end position="196"/>
    </location>
</feature>
<organism evidence="2 3">
    <name type="scientific">Bacillus thermotolerans</name>
    <name type="common">Quasibacillus thermotolerans</name>
    <dbReference type="NCBI Taxonomy" id="1221996"/>
    <lineage>
        <taxon>Bacteria</taxon>
        <taxon>Bacillati</taxon>
        <taxon>Bacillota</taxon>
        <taxon>Bacilli</taxon>
        <taxon>Bacillales</taxon>
        <taxon>Bacillaceae</taxon>
        <taxon>Bacillus</taxon>
    </lineage>
</organism>